<dbReference type="EC" id="1.8.1.2" evidence="4"/>
<evidence type="ECO:0000259" key="15">
    <source>
        <dbReference type="PROSITE" id="PS51384"/>
    </source>
</evidence>
<feature type="region of interest" description="Disordered" evidence="14">
    <location>
        <begin position="37"/>
        <end position="92"/>
    </location>
</feature>
<dbReference type="InterPro" id="IPR001709">
    <property type="entry name" value="Flavoprot_Pyr_Nucl_cyt_Rdtase"/>
</dbReference>
<dbReference type="InterPro" id="IPR023173">
    <property type="entry name" value="NADPH_Cyt_P450_Rdtase_alpha"/>
</dbReference>
<dbReference type="Pfam" id="PF00175">
    <property type="entry name" value="NAD_binding_1"/>
    <property type="match status" value="1"/>
</dbReference>
<dbReference type="InterPro" id="IPR017927">
    <property type="entry name" value="FAD-bd_FR_type"/>
</dbReference>
<keyword evidence="11 16" id="KW-0560">Oxidoreductase</keyword>
<evidence type="ECO:0000256" key="2">
    <source>
        <dbReference type="ARBA" id="ARBA00001974"/>
    </source>
</evidence>
<dbReference type="PANTHER" id="PTHR19384:SF109">
    <property type="entry name" value="SULFITE REDUCTASE [NADPH] FLAVOPROTEIN COMPONENT"/>
    <property type="match status" value="1"/>
</dbReference>
<keyword evidence="17" id="KW-1185">Reference proteome</keyword>
<dbReference type="Gene3D" id="3.40.50.970">
    <property type="match status" value="1"/>
</dbReference>
<accession>A0AAJ5YQS5</accession>
<comment type="cofactor">
    <cofactor evidence="1">
        <name>FMN</name>
        <dbReference type="ChEBI" id="CHEBI:58210"/>
    </cofactor>
</comment>
<dbReference type="GO" id="GO:0010181">
    <property type="term" value="F:FMN binding"/>
    <property type="evidence" value="ECO:0007669"/>
    <property type="project" value="TreeGrafter"/>
</dbReference>
<dbReference type="Pfam" id="PF00667">
    <property type="entry name" value="FAD_binding_1"/>
    <property type="match status" value="1"/>
</dbReference>
<reference evidence="16 17" key="1">
    <citation type="submission" date="2023-03" db="EMBL/GenBank/DDBJ databases">
        <title>Mating type loci evolution in Malassezia.</title>
        <authorList>
            <person name="Coelho M.A."/>
        </authorList>
    </citation>
    <scope>NUCLEOTIDE SEQUENCE [LARGE SCALE GENOMIC DNA]</scope>
    <source>
        <strain evidence="16 17">CBS 9725</strain>
    </source>
</reference>
<evidence type="ECO:0000256" key="6">
    <source>
        <dbReference type="ARBA" id="ARBA00022630"/>
    </source>
</evidence>
<evidence type="ECO:0000256" key="12">
    <source>
        <dbReference type="ARBA" id="ARBA00052219"/>
    </source>
</evidence>
<proteinExistence type="predicted"/>
<evidence type="ECO:0000256" key="10">
    <source>
        <dbReference type="ARBA" id="ARBA00022982"/>
    </source>
</evidence>
<dbReference type="InterPro" id="IPR009014">
    <property type="entry name" value="Transketo_C/PFOR_II"/>
</dbReference>
<dbReference type="PRINTS" id="PR00371">
    <property type="entry name" value="FPNCR"/>
</dbReference>
<evidence type="ECO:0000256" key="8">
    <source>
        <dbReference type="ARBA" id="ARBA00022827"/>
    </source>
</evidence>
<dbReference type="FunFam" id="1.20.990.10:FF:000010">
    <property type="entry name" value="Sulfite reductase [NADPH] flavoprotein component"/>
    <property type="match status" value="1"/>
</dbReference>
<evidence type="ECO:0000256" key="13">
    <source>
        <dbReference type="ARBA" id="ARBA00059320"/>
    </source>
</evidence>
<evidence type="ECO:0000256" key="3">
    <source>
        <dbReference type="ARBA" id="ARBA00004774"/>
    </source>
</evidence>
<dbReference type="GO" id="GO:0005829">
    <property type="term" value="C:cytosol"/>
    <property type="evidence" value="ECO:0007669"/>
    <property type="project" value="TreeGrafter"/>
</dbReference>
<comment type="catalytic activity">
    <reaction evidence="12">
        <text>hydrogen sulfide + 3 NADP(+) + 3 H2O = sulfite + 3 NADPH + 4 H(+)</text>
        <dbReference type="Rhea" id="RHEA:13801"/>
        <dbReference type="ChEBI" id="CHEBI:15377"/>
        <dbReference type="ChEBI" id="CHEBI:15378"/>
        <dbReference type="ChEBI" id="CHEBI:17359"/>
        <dbReference type="ChEBI" id="CHEBI:29919"/>
        <dbReference type="ChEBI" id="CHEBI:57783"/>
        <dbReference type="ChEBI" id="CHEBI:58349"/>
        <dbReference type="EC" id="1.8.1.2"/>
    </reaction>
</comment>
<dbReference type="PROSITE" id="PS51384">
    <property type="entry name" value="FAD_FR"/>
    <property type="match status" value="1"/>
</dbReference>
<dbReference type="Proteomes" id="UP001219567">
    <property type="component" value="Chromosome 1"/>
</dbReference>
<evidence type="ECO:0000256" key="4">
    <source>
        <dbReference type="ARBA" id="ARBA00012604"/>
    </source>
</evidence>
<dbReference type="GO" id="GO:0050660">
    <property type="term" value="F:flavin adenine dinucleotide binding"/>
    <property type="evidence" value="ECO:0007669"/>
    <property type="project" value="TreeGrafter"/>
</dbReference>
<evidence type="ECO:0000256" key="7">
    <source>
        <dbReference type="ARBA" id="ARBA00022643"/>
    </source>
</evidence>
<dbReference type="EMBL" id="CP119943">
    <property type="protein sequence ID" value="WFC97490.1"/>
    <property type="molecule type" value="Genomic_DNA"/>
</dbReference>
<dbReference type="Gene3D" id="3.40.920.10">
    <property type="entry name" value="Pyruvate-ferredoxin oxidoreductase, PFOR, domain III"/>
    <property type="match status" value="1"/>
</dbReference>
<dbReference type="SUPFAM" id="SSF53323">
    <property type="entry name" value="Pyruvate-ferredoxin oxidoreductase, PFOR, domain III"/>
    <property type="match status" value="1"/>
</dbReference>
<dbReference type="InterPro" id="IPR039261">
    <property type="entry name" value="FNR_nucleotide-bd"/>
</dbReference>
<dbReference type="AlphaFoldDB" id="A0AAJ5YQS5"/>
<dbReference type="SUPFAM" id="SSF63380">
    <property type="entry name" value="Riboflavin synthase domain-like"/>
    <property type="match status" value="1"/>
</dbReference>
<evidence type="ECO:0000313" key="16">
    <source>
        <dbReference type="EMBL" id="WFC97490.1"/>
    </source>
</evidence>
<comment type="function">
    <text evidence="13">This enzyme catalyzes the 6-electron reduction of sulfite to sulfide. This is one of several activities required for the biosynthesis of L-cysteine from sulfate.</text>
</comment>
<sequence length="1197" mass="129600">MTSSRSSALQSTALFAGGALAGAGLYSLARSFTSSKQVADNVSKSDENSRQAVSFGVTPSGAKGEGPKEQELVPELSLSPLTESVTSSDGSHDLYDECGVMGIPYEARTRLPPVEEIATHMNLEETRPITTPDIVGDAKFDEPVLIDTLTAIEWMAYAQSGVIFSYESAASGGFGAYCEAKERSASQTQSSSPTGAKVYAMQARPGAGNAIAGFLAGEGTTLTPVKAQRPIVTVMTNAQGFSAMGPALASIREEDRHGLVVHVSSASQSTSEELLVTNDYAATLSTAGFLGDVGFEVVLSSTKNDAIECTQYAYSRQSTRPLIHIFDGAYTGSEVGRTLVPSQENYAKKTIAPFAYTGPSSPTTVLLLPNGSQALAARALLISLPGDLRGKIGVVSARTLSPWSASELAKVLPNSVSLVRVVEEAYSSAGGALYSKLLEASLCGELNASIQLQSIVLKPGEGLSAEEWHELLKAATSTSPISLQEIKAQHQSTQLMDLLSLSSAQLVTFVGSDKGVTAASAQTLANWLFDGNAKLDVRLSTRYDNYHVAGAVRADLVFSDRASDIPMPVLTRAGASHILVISDPTTILKGYAALDSVRDNGVVLLNAVNWTTDDVHETLYAIDKNLLAERKVSVYVIDAMSVANKLLGDASEIVGKGKRGDLQTPTAQDLAPSIVCAAVVNSVNASRKTNPHLRLSQYAPVEAHADKALASAAETHTMPVNTQDFGTASDDNEQHAKERISHLAYNSFTPNADEQQETGQAAVRASWAFAAWQLLFREAYALEDQALRPNLAEKTYNVSVSVNRRLTPLEYDRNLFHMELDTRGTGLKYEVGEALGVYGWNDDEEVTRFIKWSGYNPEEIVSAPSATHPGEFESRTVFQVLQQNLDIFGKPPKSFFEALGKVVASKDEERWLRFISAAEGASTFKKVSEDETVTFVDVLHMFPTARVSVAWLMENVELIKPRHYSIASAQVAVGDSIHLLIVTVDWQTPRGSMRFGQCTRYLSRLTPGSRVTVSIKPSVMKLPPLETQPIIMAGLGTGAAPFRAFLQARAYQRAQGKEVGPMYYYFGSRHQSAEYLYGEELEAYLSDGLLTHLGLAFSRDQTKKVYIQHKIKEDGRQLTAFLAPDLDHDSNQTEQIAAELDGEGRKGIFTLCGPVWPVPDIQEALVGAFMERGWTKEQAEKHIEDLKDEERYVLEVY</sequence>
<comment type="pathway">
    <text evidence="3">Sulfur metabolism; hydrogen sulfide biosynthesis; hydrogen sulfide from sulfite (NADPH route): step 1/1.</text>
</comment>
<protein>
    <recommendedName>
        <fullName evidence="4">assimilatory sulfite reductase (NADPH)</fullName>
        <ecNumber evidence="4">1.8.1.2</ecNumber>
    </recommendedName>
</protein>
<feature type="compositionally biased region" description="Polar residues" evidence="14">
    <location>
        <begin position="79"/>
        <end position="89"/>
    </location>
</feature>
<keyword evidence="5" id="KW-0813">Transport</keyword>
<dbReference type="Gene3D" id="1.20.990.10">
    <property type="entry name" value="NADPH-cytochrome p450 Reductase, Chain A, domain 3"/>
    <property type="match status" value="1"/>
</dbReference>
<gene>
    <name evidence="16" type="primary">MET10</name>
    <name evidence="16" type="ORF">MYAM1_000204</name>
</gene>
<evidence type="ECO:0000256" key="5">
    <source>
        <dbReference type="ARBA" id="ARBA00022448"/>
    </source>
</evidence>
<evidence type="ECO:0000256" key="11">
    <source>
        <dbReference type="ARBA" id="ARBA00023002"/>
    </source>
</evidence>
<keyword evidence="7" id="KW-0288">FMN</keyword>
<dbReference type="InterPro" id="IPR001433">
    <property type="entry name" value="OxRdtase_FAD/NAD-bd"/>
</dbReference>
<keyword evidence="6" id="KW-0285">Flavoprotein</keyword>
<organism evidence="16 17">
    <name type="scientific">Malassezia yamatoensis</name>
    <dbReference type="NCBI Taxonomy" id="253288"/>
    <lineage>
        <taxon>Eukaryota</taxon>
        <taxon>Fungi</taxon>
        <taxon>Dikarya</taxon>
        <taxon>Basidiomycota</taxon>
        <taxon>Ustilaginomycotina</taxon>
        <taxon>Malasseziomycetes</taxon>
        <taxon>Malasseziales</taxon>
        <taxon>Malasseziaceae</taxon>
        <taxon>Malassezia</taxon>
    </lineage>
</organism>
<keyword evidence="10" id="KW-0249">Electron transport</keyword>
<evidence type="ECO:0000256" key="9">
    <source>
        <dbReference type="ARBA" id="ARBA00022857"/>
    </source>
</evidence>
<evidence type="ECO:0000313" key="17">
    <source>
        <dbReference type="Proteomes" id="UP001219567"/>
    </source>
</evidence>
<dbReference type="InterPro" id="IPR017938">
    <property type="entry name" value="Riboflavin_synthase-like_b-brl"/>
</dbReference>
<dbReference type="SUPFAM" id="SSF52922">
    <property type="entry name" value="TK C-terminal domain-like"/>
    <property type="match status" value="1"/>
</dbReference>
<dbReference type="InterPro" id="IPR003097">
    <property type="entry name" value="CysJ-like_FAD-binding"/>
</dbReference>
<dbReference type="SUPFAM" id="SSF52343">
    <property type="entry name" value="Ferredoxin reductase-like, C-terminal NADP-linked domain"/>
    <property type="match status" value="1"/>
</dbReference>
<name>A0AAJ5YQS5_9BASI</name>
<keyword evidence="8" id="KW-0274">FAD</keyword>
<dbReference type="Gene3D" id="3.40.50.80">
    <property type="entry name" value="Nucleotide-binding domain of ferredoxin-NADP reductase (FNR) module"/>
    <property type="match status" value="1"/>
</dbReference>
<comment type="cofactor">
    <cofactor evidence="2">
        <name>FAD</name>
        <dbReference type="ChEBI" id="CHEBI:57692"/>
    </cofactor>
</comment>
<dbReference type="GO" id="GO:0004783">
    <property type="term" value="F:sulfite reductase (NADPH) activity"/>
    <property type="evidence" value="ECO:0007669"/>
    <property type="project" value="UniProtKB-EC"/>
</dbReference>
<evidence type="ECO:0000256" key="14">
    <source>
        <dbReference type="SAM" id="MobiDB-lite"/>
    </source>
</evidence>
<feature type="domain" description="FAD-binding FR-type" evidence="15">
    <location>
        <begin position="793"/>
        <end position="1024"/>
    </location>
</feature>
<dbReference type="PANTHER" id="PTHR19384">
    <property type="entry name" value="NITRIC OXIDE SYNTHASE-RELATED"/>
    <property type="match status" value="1"/>
</dbReference>
<dbReference type="Gene3D" id="2.40.30.10">
    <property type="entry name" value="Translation factors"/>
    <property type="match status" value="1"/>
</dbReference>
<keyword evidence="9" id="KW-0521">NADP</keyword>
<evidence type="ECO:0000256" key="1">
    <source>
        <dbReference type="ARBA" id="ARBA00001917"/>
    </source>
</evidence>
<dbReference type="CDD" id="cd06207">
    <property type="entry name" value="CyPoR_like"/>
    <property type="match status" value="1"/>
</dbReference>
<dbReference type="InterPro" id="IPR002869">
    <property type="entry name" value="Pyrv_flavodox_OxRed_cen"/>
</dbReference>